<accession>A0A948WRV2</accession>
<dbReference type="SUPFAM" id="SSF55785">
    <property type="entry name" value="PYP-like sensor domain (PAS domain)"/>
    <property type="match status" value="1"/>
</dbReference>
<evidence type="ECO:0000313" key="12">
    <source>
        <dbReference type="Proteomes" id="UP000713596"/>
    </source>
</evidence>
<evidence type="ECO:0000256" key="4">
    <source>
        <dbReference type="ARBA" id="ARBA00022553"/>
    </source>
</evidence>
<dbReference type="GO" id="GO:0016036">
    <property type="term" value="P:cellular response to phosphate starvation"/>
    <property type="evidence" value="ECO:0007669"/>
    <property type="project" value="TreeGrafter"/>
</dbReference>
<dbReference type="PANTHER" id="PTHR45453:SF1">
    <property type="entry name" value="PHOSPHATE REGULON SENSOR PROTEIN PHOR"/>
    <property type="match status" value="1"/>
</dbReference>
<name>A0A948WRV2_9FIRM</name>
<comment type="catalytic activity">
    <reaction evidence="1">
        <text>ATP + protein L-histidine = ADP + protein N-phospho-L-histidine.</text>
        <dbReference type="EC" id="2.7.13.3"/>
    </reaction>
</comment>
<dbReference type="Gene3D" id="3.30.450.20">
    <property type="entry name" value="PAS domain"/>
    <property type="match status" value="1"/>
</dbReference>
<evidence type="ECO:0000256" key="8">
    <source>
        <dbReference type="ARBA" id="ARBA00023136"/>
    </source>
</evidence>
<dbReference type="InterPro" id="IPR004358">
    <property type="entry name" value="Sig_transdc_His_kin-like_C"/>
</dbReference>
<dbReference type="FunFam" id="1.10.287.130:FF:000001">
    <property type="entry name" value="Two-component sensor histidine kinase"/>
    <property type="match status" value="1"/>
</dbReference>
<dbReference type="InterPro" id="IPR036890">
    <property type="entry name" value="HATPase_C_sf"/>
</dbReference>
<evidence type="ECO:0000256" key="5">
    <source>
        <dbReference type="ARBA" id="ARBA00022679"/>
    </source>
</evidence>
<dbReference type="InterPro" id="IPR036097">
    <property type="entry name" value="HisK_dim/P_sf"/>
</dbReference>
<evidence type="ECO:0000256" key="6">
    <source>
        <dbReference type="ARBA" id="ARBA00022777"/>
    </source>
</evidence>
<feature type="domain" description="Histidine kinase" evidence="10">
    <location>
        <begin position="337"/>
        <end position="552"/>
    </location>
</feature>
<keyword evidence="9" id="KW-0812">Transmembrane</keyword>
<dbReference type="Proteomes" id="UP000713596">
    <property type="component" value="Unassembled WGS sequence"/>
</dbReference>
<evidence type="ECO:0000259" key="10">
    <source>
        <dbReference type="PROSITE" id="PS50109"/>
    </source>
</evidence>
<reference evidence="11" key="1">
    <citation type="journal article" date="2021" name="PeerJ">
        <title>Extensive microbial diversity within the chicken gut microbiome revealed by metagenomics and culture.</title>
        <authorList>
            <person name="Gilroy R."/>
            <person name="Ravi A."/>
            <person name="Getino M."/>
            <person name="Pursley I."/>
            <person name="Horton D.L."/>
            <person name="Alikhan N.F."/>
            <person name="Baker D."/>
            <person name="Gharbi K."/>
            <person name="Hall N."/>
            <person name="Watson M."/>
            <person name="Adriaenssens E.M."/>
            <person name="Foster-Nyarko E."/>
            <person name="Jarju S."/>
            <person name="Secka A."/>
            <person name="Antonio M."/>
            <person name="Oren A."/>
            <person name="Chaudhuri R.R."/>
            <person name="La Ragione R."/>
            <person name="Hildebrand F."/>
            <person name="Pallen M.J."/>
        </authorList>
    </citation>
    <scope>NUCLEOTIDE SEQUENCE</scope>
    <source>
        <strain evidence="11">B5_2728</strain>
    </source>
</reference>
<dbReference type="PRINTS" id="PR00344">
    <property type="entry name" value="BCTRLSENSOR"/>
</dbReference>
<dbReference type="InterPro" id="IPR035965">
    <property type="entry name" value="PAS-like_dom_sf"/>
</dbReference>
<dbReference type="CDD" id="cd00082">
    <property type="entry name" value="HisKA"/>
    <property type="match status" value="1"/>
</dbReference>
<dbReference type="InterPro" id="IPR003594">
    <property type="entry name" value="HATPase_dom"/>
</dbReference>
<keyword evidence="9" id="KW-1133">Transmembrane helix</keyword>
<dbReference type="GO" id="GO:0000155">
    <property type="term" value="F:phosphorelay sensor kinase activity"/>
    <property type="evidence" value="ECO:0007669"/>
    <property type="project" value="InterPro"/>
</dbReference>
<dbReference type="SMART" id="SM00388">
    <property type="entry name" value="HisKA"/>
    <property type="match status" value="1"/>
</dbReference>
<protein>
    <recommendedName>
        <fullName evidence="3">histidine kinase</fullName>
        <ecNumber evidence="3">2.7.13.3</ecNumber>
    </recommendedName>
</protein>
<reference evidence="11" key="2">
    <citation type="submission" date="2021-04" db="EMBL/GenBank/DDBJ databases">
        <authorList>
            <person name="Gilroy R."/>
        </authorList>
    </citation>
    <scope>NUCLEOTIDE SEQUENCE</scope>
    <source>
        <strain evidence="11">B5_2728</strain>
    </source>
</reference>
<evidence type="ECO:0000256" key="7">
    <source>
        <dbReference type="ARBA" id="ARBA00023012"/>
    </source>
</evidence>
<comment type="subcellular location">
    <subcellularLocation>
        <location evidence="2">Membrane</location>
    </subcellularLocation>
</comment>
<dbReference type="Pfam" id="PF02518">
    <property type="entry name" value="HATPase_c"/>
    <property type="match status" value="1"/>
</dbReference>
<keyword evidence="7" id="KW-0902">Two-component regulatory system</keyword>
<feature type="transmembrane region" description="Helical" evidence="9">
    <location>
        <begin position="6"/>
        <end position="29"/>
    </location>
</feature>
<dbReference type="PROSITE" id="PS50109">
    <property type="entry name" value="HIS_KIN"/>
    <property type="match status" value="1"/>
</dbReference>
<dbReference type="SMART" id="SM00387">
    <property type="entry name" value="HATPase_c"/>
    <property type="match status" value="1"/>
</dbReference>
<dbReference type="EC" id="2.7.13.3" evidence="3"/>
<dbReference type="Gene3D" id="3.30.565.10">
    <property type="entry name" value="Histidine kinase-like ATPase, C-terminal domain"/>
    <property type="match status" value="1"/>
</dbReference>
<dbReference type="AlphaFoldDB" id="A0A948WRV2"/>
<dbReference type="InterPro" id="IPR005467">
    <property type="entry name" value="His_kinase_dom"/>
</dbReference>
<feature type="transmembrane region" description="Helical" evidence="9">
    <location>
        <begin position="146"/>
        <end position="171"/>
    </location>
</feature>
<dbReference type="InterPro" id="IPR003661">
    <property type="entry name" value="HisK_dim/P_dom"/>
</dbReference>
<dbReference type="SUPFAM" id="SSF47384">
    <property type="entry name" value="Homodimeric domain of signal transducing histidine kinase"/>
    <property type="match status" value="1"/>
</dbReference>
<dbReference type="PANTHER" id="PTHR45453">
    <property type="entry name" value="PHOSPHATE REGULON SENSOR PROTEIN PHOR"/>
    <property type="match status" value="1"/>
</dbReference>
<gene>
    <name evidence="11" type="ORF">H9882_03605</name>
</gene>
<dbReference type="FunFam" id="3.30.565.10:FF:000006">
    <property type="entry name" value="Sensor histidine kinase WalK"/>
    <property type="match status" value="1"/>
</dbReference>
<dbReference type="SUPFAM" id="SSF55874">
    <property type="entry name" value="ATPase domain of HSP90 chaperone/DNA topoisomerase II/histidine kinase"/>
    <property type="match status" value="1"/>
</dbReference>
<evidence type="ECO:0000313" key="11">
    <source>
        <dbReference type="EMBL" id="MBU3805961.1"/>
    </source>
</evidence>
<dbReference type="InterPro" id="IPR050351">
    <property type="entry name" value="BphY/WalK/GraS-like"/>
</dbReference>
<dbReference type="CDD" id="cd00075">
    <property type="entry name" value="HATPase"/>
    <property type="match status" value="1"/>
</dbReference>
<comment type="caution">
    <text evidence="11">The sequence shown here is derived from an EMBL/GenBank/DDBJ whole genome shotgun (WGS) entry which is preliminary data.</text>
</comment>
<dbReference type="GO" id="GO:0005886">
    <property type="term" value="C:plasma membrane"/>
    <property type="evidence" value="ECO:0007669"/>
    <property type="project" value="TreeGrafter"/>
</dbReference>
<keyword evidence="8 9" id="KW-0472">Membrane</keyword>
<keyword evidence="6 11" id="KW-0418">Kinase</keyword>
<evidence type="ECO:0000256" key="1">
    <source>
        <dbReference type="ARBA" id="ARBA00000085"/>
    </source>
</evidence>
<keyword evidence="5" id="KW-0808">Transferase</keyword>
<evidence type="ECO:0000256" key="3">
    <source>
        <dbReference type="ARBA" id="ARBA00012438"/>
    </source>
</evidence>
<evidence type="ECO:0000256" key="2">
    <source>
        <dbReference type="ARBA" id="ARBA00004370"/>
    </source>
</evidence>
<dbReference type="EMBL" id="JAHLFP010000027">
    <property type="protein sequence ID" value="MBU3805961.1"/>
    <property type="molecule type" value="Genomic_DNA"/>
</dbReference>
<organism evidence="11 12">
    <name type="scientific">Candidatus Allofournierella pullistercoris</name>
    <dbReference type="NCBI Taxonomy" id="2838597"/>
    <lineage>
        <taxon>Bacteria</taxon>
        <taxon>Bacillati</taxon>
        <taxon>Bacillota</taxon>
        <taxon>Clostridia</taxon>
        <taxon>Eubacteriales</taxon>
        <taxon>Oscillospiraceae</taxon>
        <taxon>Allofournierella</taxon>
    </lineage>
</organism>
<dbReference type="GO" id="GO:0004721">
    <property type="term" value="F:phosphoprotein phosphatase activity"/>
    <property type="evidence" value="ECO:0007669"/>
    <property type="project" value="TreeGrafter"/>
</dbReference>
<dbReference type="Gene3D" id="1.10.287.130">
    <property type="match status" value="1"/>
</dbReference>
<evidence type="ECO:0000256" key="9">
    <source>
        <dbReference type="SAM" id="Phobius"/>
    </source>
</evidence>
<keyword evidence="4" id="KW-0597">Phosphoprotein</keyword>
<proteinExistence type="predicted"/>
<sequence length="569" mass="62986">MTRRIFNAMLGVTLVAVALCMFFLTAILLPHYESRISAELQVELDYLAQMVEDFGIESLNDFHFDKNRITLIQPDGTVTFDSSVDPATLDNHGNRDEVKQALATGKGKSSRSSDTLRDKTLYHALRLSDGSVLRIGSTQYSGMGMVFLLIQPIVLILALVALLSAIISYWVAVRLTKPLNAINLEHPQISKEYEELAPLLRRLNHQNRQIKAQMLELSQQQQRFASITDHMKEGFLVLDAKGRVLSYNTSTSQLLHATHDLTGQNMTKWPIKELAKAVRDALEGHHNETVIPLYGRMCQLFANPVYHQESLTGTVIVLLDVTEKHERETLRREFSANVSHELKTPLTSISGIAEIMKSGLVDSQDVASFAGKIYDESQRLIHLVGDIINLSQLDENSIPYTPAPVDLTMLAKTIALSLDTTAQKQNVQLSVEGEPVVISGVRPVLEEMLFNLCENAIKYNKPGGHVWVSCKNSPTGPIVEVKDDGIGIPAEDHDRVFERFYRVDKSHSKAIGGTGLGLSIVKHSAAYHHARIELNSTPGEGTCIRLYFPASSHLPVSALGTQANQLTLG</sequence>
<dbReference type="Pfam" id="PF00512">
    <property type="entry name" value="HisKA"/>
    <property type="match status" value="1"/>
</dbReference>